<dbReference type="Gene3D" id="3.40.630.30">
    <property type="match status" value="1"/>
</dbReference>
<gene>
    <name evidence="2" type="ORF">UT53_C0014G0005</name>
</gene>
<evidence type="ECO:0000313" key="2">
    <source>
        <dbReference type="EMBL" id="KKR23532.1"/>
    </source>
</evidence>
<dbReference type="EMBL" id="LBXD01000014">
    <property type="protein sequence ID" value="KKR23532.1"/>
    <property type="molecule type" value="Genomic_DNA"/>
</dbReference>
<protein>
    <recommendedName>
        <fullName evidence="1">N-acetyltransferase domain-containing protein</fullName>
    </recommendedName>
</protein>
<dbReference type="Pfam" id="PF00583">
    <property type="entry name" value="Acetyltransf_1"/>
    <property type="match status" value="1"/>
</dbReference>
<evidence type="ECO:0000259" key="1">
    <source>
        <dbReference type="PROSITE" id="PS51186"/>
    </source>
</evidence>
<evidence type="ECO:0000313" key="3">
    <source>
        <dbReference type="Proteomes" id="UP000034764"/>
    </source>
</evidence>
<dbReference type="Proteomes" id="UP000034764">
    <property type="component" value="Unassembled WGS sequence"/>
</dbReference>
<comment type="caution">
    <text evidence="2">The sequence shown here is derived from an EMBL/GenBank/DDBJ whole genome shotgun (WGS) entry which is preliminary data.</text>
</comment>
<dbReference type="CDD" id="cd04301">
    <property type="entry name" value="NAT_SF"/>
    <property type="match status" value="1"/>
</dbReference>
<organism evidence="2 3">
    <name type="scientific">Candidatus Yanofskybacteria bacterium GW2011_GWD2_39_48</name>
    <dbReference type="NCBI Taxonomy" id="1619031"/>
    <lineage>
        <taxon>Bacteria</taxon>
        <taxon>Candidatus Yanofskyibacteriota</taxon>
    </lineage>
</organism>
<proteinExistence type="predicted"/>
<dbReference type="AlphaFoldDB" id="A0A0G0SCX1"/>
<sequence length="143" mass="16822">MMASFKRIIRSKFYKLPSNIKKGLLRATLTSGYMKKFVRALPESPTIVAFSNKQVVGWSSVFIANGEYLVSTYVNQRYRHKGVGTRLIELMLAIYPNIILCQWNSETEALFLSLRKKHGDKIEVRDWWRWVARYRKMINELSK</sequence>
<dbReference type="SUPFAM" id="SSF55729">
    <property type="entry name" value="Acyl-CoA N-acyltransferases (Nat)"/>
    <property type="match status" value="1"/>
</dbReference>
<reference evidence="2 3" key="1">
    <citation type="journal article" date="2015" name="Nature">
        <title>rRNA introns, odd ribosomes, and small enigmatic genomes across a large radiation of phyla.</title>
        <authorList>
            <person name="Brown C.T."/>
            <person name="Hug L.A."/>
            <person name="Thomas B.C."/>
            <person name="Sharon I."/>
            <person name="Castelle C.J."/>
            <person name="Singh A."/>
            <person name="Wilkins M.J."/>
            <person name="Williams K.H."/>
            <person name="Banfield J.F."/>
        </authorList>
    </citation>
    <scope>NUCLEOTIDE SEQUENCE [LARGE SCALE GENOMIC DNA]</scope>
</reference>
<feature type="domain" description="N-acetyltransferase" evidence="1">
    <location>
        <begin position="3"/>
        <end position="139"/>
    </location>
</feature>
<dbReference type="InterPro" id="IPR000182">
    <property type="entry name" value="GNAT_dom"/>
</dbReference>
<dbReference type="PROSITE" id="PS51186">
    <property type="entry name" value="GNAT"/>
    <property type="match status" value="1"/>
</dbReference>
<dbReference type="GO" id="GO:0016747">
    <property type="term" value="F:acyltransferase activity, transferring groups other than amino-acyl groups"/>
    <property type="evidence" value="ECO:0007669"/>
    <property type="project" value="InterPro"/>
</dbReference>
<accession>A0A0G0SCX1</accession>
<name>A0A0G0SCX1_9BACT</name>
<dbReference type="InterPro" id="IPR016181">
    <property type="entry name" value="Acyl_CoA_acyltransferase"/>
</dbReference>